<dbReference type="GO" id="GO:0009254">
    <property type="term" value="P:peptidoglycan turnover"/>
    <property type="evidence" value="ECO:0007669"/>
    <property type="project" value="TreeGrafter"/>
</dbReference>
<dbReference type="InterPro" id="IPR017853">
    <property type="entry name" value="GH"/>
</dbReference>
<dbReference type="Gene3D" id="3.20.20.300">
    <property type="entry name" value="Glycoside hydrolase, family 3, N-terminal domain"/>
    <property type="match status" value="1"/>
</dbReference>
<dbReference type="SUPFAM" id="SSF51445">
    <property type="entry name" value="(Trans)glycosidases"/>
    <property type="match status" value="1"/>
</dbReference>
<gene>
    <name evidence="8" type="ORF">DLJ53_19650</name>
</gene>
<dbReference type="Pfam" id="PF00933">
    <property type="entry name" value="Glyco_hydro_3"/>
    <property type="match status" value="1"/>
</dbReference>
<dbReference type="PANTHER" id="PTHR30480:SF13">
    <property type="entry name" value="BETA-HEXOSAMINIDASE"/>
    <property type="match status" value="1"/>
</dbReference>
<evidence type="ECO:0000256" key="4">
    <source>
        <dbReference type="ARBA" id="ARBA00022801"/>
    </source>
</evidence>
<keyword evidence="9" id="KW-1185">Reference proteome</keyword>
<dbReference type="InterPro" id="IPR036962">
    <property type="entry name" value="Glyco_hydro_3_N_sf"/>
</dbReference>
<evidence type="ECO:0000313" key="9">
    <source>
        <dbReference type="Proteomes" id="UP000249590"/>
    </source>
</evidence>
<proteinExistence type="inferred from homology"/>
<evidence type="ECO:0000256" key="6">
    <source>
        <dbReference type="SAM" id="SignalP"/>
    </source>
</evidence>
<feature type="signal peptide" evidence="6">
    <location>
        <begin position="1"/>
        <end position="26"/>
    </location>
</feature>
<keyword evidence="6" id="KW-0732">Signal</keyword>
<sequence length="496" mass="51950">MSRRILQVGCAAIVLAAAVAAIAPTAAQKHVPLPPEQPASRGGEFLAAEAPAAGIAMRPRIGAGPGAPEIIASPRPAATTAAATARPPLTPLPLKIAPGADPTPGAATPSADDADLPLLGEGERPAGDGALVTVVPRAKPERPGRRRFPSYVAGEGDPPLEVMVGQMLMVGFQGDDVDQPGPQRIARHIEAGRLGGVIFFRQNVKSEAAVKRLTHLFRASAPPGLPVLIAVDQEGGHVQRLNTEVGFPDTPSAKRVAARGEAAAKRIYTRLARDLAEWGFNVNLAPVVDLGNQRDNPIIAKLGRAFSGDPATIASYASLFVEAHRDAGVLTALKHFPGHGSSRGDTHKGFVDVSYSWTETELTPYRDLVAENMVDMVMVAHVHLAKYGPGGLPASLSEPMIEGLLRGNIGFNGVVMSDDLEMGAIRKLGSPIRIAKQAILAGNDILVYAGGAAGRGDLVGELQARLQVAARDPVFAARIKDSYHRVMTMKAKLPGE</sequence>
<dbReference type="AlphaFoldDB" id="A0A8B2NK00"/>
<name>A0A8B2NK00_9HYPH</name>
<accession>A0A8B2NK00</accession>
<dbReference type="InterPro" id="IPR001764">
    <property type="entry name" value="Glyco_hydro_3_N"/>
</dbReference>
<dbReference type="EC" id="3.2.1.52" evidence="3"/>
<keyword evidence="4 8" id="KW-0378">Hydrolase</keyword>
<dbReference type="RefSeq" id="WP_111348378.1">
    <property type="nucleotide sequence ID" value="NZ_QHHQ01000004.1"/>
</dbReference>
<dbReference type="GO" id="GO:0004563">
    <property type="term" value="F:beta-N-acetylhexosaminidase activity"/>
    <property type="evidence" value="ECO:0007669"/>
    <property type="project" value="UniProtKB-EC"/>
</dbReference>
<comment type="caution">
    <text evidence="8">The sequence shown here is derived from an EMBL/GenBank/DDBJ whole genome shotgun (WGS) entry which is preliminary data.</text>
</comment>
<comment type="similarity">
    <text evidence="2">Belongs to the glycosyl hydrolase 3 family.</text>
</comment>
<evidence type="ECO:0000256" key="5">
    <source>
        <dbReference type="ARBA" id="ARBA00023295"/>
    </source>
</evidence>
<evidence type="ECO:0000256" key="2">
    <source>
        <dbReference type="ARBA" id="ARBA00005336"/>
    </source>
</evidence>
<protein>
    <recommendedName>
        <fullName evidence="3">beta-N-acetylhexosaminidase</fullName>
        <ecNumber evidence="3">3.2.1.52</ecNumber>
    </recommendedName>
</protein>
<dbReference type="InterPro" id="IPR050226">
    <property type="entry name" value="NagZ_Beta-hexosaminidase"/>
</dbReference>
<dbReference type="EMBL" id="QHHQ01000004">
    <property type="protein sequence ID" value="RAH99954.1"/>
    <property type="molecule type" value="Genomic_DNA"/>
</dbReference>
<dbReference type="GO" id="GO:0005975">
    <property type="term" value="P:carbohydrate metabolic process"/>
    <property type="evidence" value="ECO:0007669"/>
    <property type="project" value="InterPro"/>
</dbReference>
<dbReference type="PANTHER" id="PTHR30480">
    <property type="entry name" value="BETA-HEXOSAMINIDASE-RELATED"/>
    <property type="match status" value="1"/>
</dbReference>
<reference evidence="8 9" key="1">
    <citation type="submission" date="2018-05" db="EMBL/GenBank/DDBJ databases">
        <title>Acuticoccus sediminis sp. nov., isolated from deep-sea sediment of Indian Ocean.</title>
        <authorList>
            <person name="Liu X."/>
            <person name="Lai Q."/>
            <person name="Du Y."/>
            <person name="Sun F."/>
            <person name="Zhang X."/>
            <person name="Wang S."/>
            <person name="Shao Z."/>
        </authorList>
    </citation>
    <scope>NUCLEOTIDE SEQUENCE [LARGE SCALE GENOMIC DNA]</scope>
    <source>
        <strain evidence="8 9">PTG4-2</strain>
    </source>
</reference>
<dbReference type="OrthoDB" id="9786661at2"/>
<organism evidence="8 9">
    <name type="scientific">Acuticoccus sediminis</name>
    <dbReference type="NCBI Taxonomy" id="2184697"/>
    <lineage>
        <taxon>Bacteria</taxon>
        <taxon>Pseudomonadati</taxon>
        <taxon>Pseudomonadota</taxon>
        <taxon>Alphaproteobacteria</taxon>
        <taxon>Hyphomicrobiales</taxon>
        <taxon>Amorphaceae</taxon>
        <taxon>Acuticoccus</taxon>
    </lineage>
</organism>
<evidence type="ECO:0000256" key="1">
    <source>
        <dbReference type="ARBA" id="ARBA00001231"/>
    </source>
</evidence>
<feature type="chain" id="PRO_5032688242" description="beta-N-acetylhexosaminidase" evidence="6">
    <location>
        <begin position="27"/>
        <end position="496"/>
    </location>
</feature>
<comment type="catalytic activity">
    <reaction evidence="1">
        <text>Hydrolysis of terminal non-reducing N-acetyl-D-hexosamine residues in N-acetyl-beta-D-hexosaminides.</text>
        <dbReference type="EC" id="3.2.1.52"/>
    </reaction>
</comment>
<evidence type="ECO:0000256" key="3">
    <source>
        <dbReference type="ARBA" id="ARBA00012663"/>
    </source>
</evidence>
<evidence type="ECO:0000313" key="8">
    <source>
        <dbReference type="EMBL" id="RAH99954.1"/>
    </source>
</evidence>
<feature type="domain" description="Glycoside hydrolase family 3 N-terminal" evidence="7">
    <location>
        <begin position="160"/>
        <end position="488"/>
    </location>
</feature>
<keyword evidence="5" id="KW-0326">Glycosidase</keyword>
<evidence type="ECO:0000259" key="7">
    <source>
        <dbReference type="Pfam" id="PF00933"/>
    </source>
</evidence>
<dbReference type="Proteomes" id="UP000249590">
    <property type="component" value="Unassembled WGS sequence"/>
</dbReference>